<protein>
    <submittedName>
        <fullName evidence="2">Uncharacterized protein</fullName>
    </submittedName>
</protein>
<keyword evidence="1" id="KW-0812">Transmembrane</keyword>
<dbReference type="AlphaFoldDB" id="A0A812TSK3"/>
<keyword evidence="1" id="KW-0472">Membrane</keyword>
<comment type="caution">
    <text evidence="2">The sequence shown here is derived from an EMBL/GenBank/DDBJ whole genome shotgun (WGS) entry which is preliminary data.</text>
</comment>
<feature type="transmembrane region" description="Helical" evidence="1">
    <location>
        <begin position="29"/>
        <end position="49"/>
    </location>
</feature>
<reference evidence="2" key="1">
    <citation type="submission" date="2021-02" db="EMBL/GenBank/DDBJ databases">
        <authorList>
            <person name="Dougan E. K."/>
            <person name="Rhodes N."/>
            <person name="Thang M."/>
            <person name="Chan C."/>
        </authorList>
    </citation>
    <scope>NUCLEOTIDE SEQUENCE</scope>
</reference>
<keyword evidence="1" id="KW-1133">Transmembrane helix</keyword>
<sequence length="239" mass="26149">MDCASSAKMPLLDATAVTPTGDWNVYSPAARIVCSTNILWFFIPVAWSWQLPERSVLLTMFWAADVFLLGAALNYWLDGTRYTWKMFLDIIAVVTFGCLGAAYALSLGGMVPYVTAIPGLVFAISFIVNCMQLTSCGGAAKVNTTWLLSFISYRWGGLASAIIVTSVANNATLQSIWTSCIYKVLVVTVAFYLHNLKVWYETLPLNRLKGRAGREFASTALRYILEVGVLCAVCAAMCS</sequence>
<feature type="transmembrane region" description="Helical" evidence="1">
    <location>
        <begin position="83"/>
        <end position="106"/>
    </location>
</feature>
<dbReference type="EMBL" id="CAJNDS010002600">
    <property type="protein sequence ID" value="CAE7540091.1"/>
    <property type="molecule type" value="Genomic_DNA"/>
</dbReference>
<feature type="transmembrane region" description="Helical" evidence="1">
    <location>
        <begin position="146"/>
        <end position="168"/>
    </location>
</feature>
<organism evidence="2 3">
    <name type="scientific">Symbiodinium natans</name>
    <dbReference type="NCBI Taxonomy" id="878477"/>
    <lineage>
        <taxon>Eukaryota</taxon>
        <taxon>Sar</taxon>
        <taxon>Alveolata</taxon>
        <taxon>Dinophyceae</taxon>
        <taxon>Suessiales</taxon>
        <taxon>Symbiodiniaceae</taxon>
        <taxon>Symbiodinium</taxon>
    </lineage>
</organism>
<proteinExistence type="predicted"/>
<evidence type="ECO:0000313" key="3">
    <source>
        <dbReference type="Proteomes" id="UP000604046"/>
    </source>
</evidence>
<keyword evidence="3" id="KW-1185">Reference proteome</keyword>
<feature type="transmembrane region" description="Helical" evidence="1">
    <location>
        <begin position="56"/>
        <end position="77"/>
    </location>
</feature>
<dbReference type="OrthoDB" id="414191at2759"/>
<evidence type="ECO:0000256" key="1">
    <source>
        <dbReference type="SAM" id="Phobius"/>
    </source>
</evidence>
<feature type="transmembrane region" description="Helical" evidence="1">
    <location>
        <begin position="113"/>
        <end position="134"/>
    </location>
</feature>
<gene>
    <name evidence="2" type="ORF">SNAT2548_LOCUS30283</name>
</gene>
<dbReference type="Proteomes" id="UP000604046">
    <property type="component" value="Unassembled WGS sequence"/>
</dbReference>
<evidence type="ECO:0000313" key="2">
    <source>
        <dbReference type="EMBL" id="CAE7540091.1"/>
    </source>
</evidence>
<accession>A0A812TSK3</accession>
<feature type="transmembrane region" description="Helical" evidence="1">
    <location>
        <begin position="180"/>
        <end position="200"/>
    </location>
</feature>
<name>A0A812TSK3_9DINO</name>